<dbReference type="GO" id="GO:0016878">
    <property type="term" value="F:acid-thiol ligase activity"/>
    <property type="evidence" value="ECO:0007669"/>
    <property type="project" value="UniProtKB-ARBA"/>
</dbReference>
<name>A0A370I9L9_9NOCA</name>
<reference evidence="3 4" key="1">
    <citation type="submission" date="2018-07" db="EMBL/GenBank/DDBJ databases">
        <title>Genomic Encyclopedia of Type Strains, Phase IV (KMG-IV): sequencing the most valuable type-strain genomes for metagenomic binning, comparative biology and taxonomic classification.</title>
        <authorList>
            <person name="Goeker M."/>
        </authorList>
    </citation>
    <scope>NUCLEOTIDE SEQUENCE [LARGE SCALE GENOMIC DNA]</scope>
    <source>
        <strain evidence="3 4">DSM 44290</strain>
    </source>
</reference>
<dbReference type="SUPFAM" id="SSF56801">
    <property type="entry name" value="Acetyl-CoA synthetase-like"/>
    <property type="match status" value="1"/>
</dbReference>
<evidence type="ECO:0000313" key="4">
    <source>
        <dbReference type="Proteomes" id="UP000254869"/>
    </source>
</evidence>
<dbReference type="EMBL" id="QQBC01000003">
    <property type="protein sequence ID" value="RDI67403.1"/>
    <property type="molecule type" value="Genomic_DNA"/>
</dbReference>
<feature type="domain" description="AMP-dependent synthetase/ligase" evidence="1">
    <location>
        <begin position="11"/>
        <end position="354"/>
    </location>
</feature>
<comment type="caution">
    <text evidence="3">The sequence shown here is derived from an EMBL/GenBank/DDBJ whole genome shotgun (WGS) entry which is preliminary data.</text>
</comment>
<feature type="domain" description="AMP-binding enzyme C-terminal" evidence="2">
    <location>
        <begin position="409"/>
        <end position="477"/>
    </location>
</feature>
<dbReference type="PROSITE" id="PS00455">
    <property type="entry name" value="AMP_BINDING"/>
    <property type="match status" value="1"/>
</dbReference>
<dbReference type="InterPro" id="IPR025110">
    <property type="entry name" value="AMP-bd_C"/>
</dbReference>
<evidence type="ECO:0000259" key="1">
    <source>
        <dbReference type="Pfam" id="PF00501"/>
    </source>
</evidence>
<dbReference type="RefSeq" id="WP_068000569.1">
    <property type="nucleotide sequence ID" value="NZ_QQBC01000003.1"/>
</dbReference>
<dbReference type="STRING" id="1210086.GCA_001613105_04384"/>
<evidence type="ECO:0000313" key="3">
    <source>
        <dbReference type="EMBL" id="RDI67403.1"/>
    </source>
</evidence>
<dbReference type="Gene3D" id="3.40.50.12780">
    <property type="entry name" value="N-terminal domain of ligase-like"/>
    <property type="match status" value="1"/>
</dbReference>
<dbReference type="InterPro" id="IPR000873">
    <property type="entry name" value="AMP-dep_synth/lig_dom"/>
</dbReference>
<organism evidence="3 4">
    <name type="scientific">Nocardia pseudobrasiliensis</name>
    <dbReference type="NCBI Taxonomy" id="45979"/>
    <lineage>
        <taxon>Bacteria</taxon>
        <taxon>Bacillati</taxon>
        <taxon>Actinomycetota</taxon>
        <taxon>Actinomycetes</taxon>
        <taxon>Mycobacteriales</taxon>
        <taxon>Nocardiaceae</taxon>
        <taxon>Nocardia</taxon>
    </lineage>
</organism>
<accession>A0A370I9L9</accession>
<evidence type="ECO:0000259" key="2">
    <source>
        <dbReference type="Pfam" id="PF13193"/>
    </source>
</evidence>
<dbReference type="Pfam" id="PF00501">
    <property type="entry name" value="AMP-binding"/>
    <property type="match status" value="1"/>
</dbReference>
<dbReference type="InterPro" id="IPR045851">
    <property type="entry name" value="AMP-bd_C_sf"/>
</dbReference>
<keyword evidence="3" id="KW-0436">Ligase</keyword>
<dbReference type="InterPro" id="IPR042099">
    <property type="entry name" value="ANL_N_sf"/>
</dbReference>
<dbReference type="PANTHER" id="PTHR43767:SF1">
    <property type="entry name" value="NONRIBOSOMAL PEPTIDE SYNTHASE PES1 (EUROFUNG)-RELATED"/>
    <property type="match status" value="1"/>
</dbReference>
<dbReference type="InterPro" id="IPR020845">
    <property type="entry name" value="AMP-binding_CS"/>
</dbReference>
<dbReference type="Pfam" id="PF13193">
    <property type="entry name" value="AMP-binding_C"/>
    <property type="match status" value="1"/>
</dbReference>
<protein>
    <submittedName>
        <fullName evidence="3">Acyl-CoA synthetase (AMP-forming)/AMP-acid ligase II</fullName>
    </submittedName>
</protein>
<dbReference type="PANTHER" id="PTHR43767">
    <property type="entry name" value="LONG-CHAIN-FATTY-ACID--COA LIGASE"/>
    <property type="match status" value="1"/>
</dbReference>
<dbReference type="AlphaFoldDB" id="A0A370I9L9"/>
<dbReference type="Gene3D" id="3.30.300.30">
    <property type="match status" value="1"/>
</dbReference>
<keyword evidence="4" id="KW-1185">Reference proteome</keyword>
<dbReference type="InterPro" id="IPR050237">
    <property type="entry name" value="ATP-dep_AMP-bd_enzyme"/>
</dbReference>
<gene>
    <name evidence="3" type="ORF">DFR76_103474</name>
</gene>
<sequence>MNDAGLLHELLDERARTTPDGRAVTAGESTLTHGELREASLRLAGWLDAVGVRRGDRVALRLPASAPTTAVLYAVSRLGAAFCVLHEQVRGPALEHVLRDLEPAVLLTDDPDAPAEVAVYGSAEIGRAAAEYAPIVETPAVATTDTVCLIYTSGSTSLPKAVVTEHRQLLFAARAIQSEIRYAPGDTVFVPLPLAFDYGLYQLFLGAISGAHICLGAPAEGGVALLRGLERARATVLAATPPIAETLVWLLGRARSIPGTLRLLTTTGAAMPAHTARALRAALPALRLQIMYGLTECKRVAIMPPDEDLRRPGASGRPLAGTEVVVLDPGDIELPPGEIGEFVVRGPHVMAGYWRRAEQTERCFGDTTDGRRFLRTGDFGWLDADGYLYLDGRRDDVYKERGHRVSVLEIEAAVREVPEVRSAAVVPPGPDTHAVLVVSGPVIAAEVLTRLRALIEPYKVPRRCVVIETMPLTGNGKVDRAAVAELIGAVRITS</sequence>
<proteinExistence type="predicted"/>
<dbReference type="Proteomes" id="UP000254869">
    <property type="component" value="Unassembled WGS sequence"/>
</dbReference>